<accession>A0A2K8TAB5</accession>
<sequence length="207" mass="23604">MVVLGFTQSTNQFQITTLSFSINRLIFLQTRVRFFSVLLSIDFFRAENINSAVGVIIISIFTCRIWCGRIFFCTFPYLLSSQMSFKETMQQLKLSTHNGIHSQKSTDSFTISQQKEQLENLLYQKVQQGEDISPCIEALYYLASKQTTQDQLQVMWAEVIKERSAFNSLQRVIITTFAILGMIAFFNGAFRSVKPSTAPNPPAVQAH</sequence>
<keyword evidence="1" id="KW-0472">Membrane</keyword>
<reference evidence="2 3" key="1">
    <citation type="submission" date="2017-11" db="EMBL/GenBank/DDBJ databases">
        <title>Complete genome of a free-living desiccation-tolerant cyanobacterium and its photosynthetic adaptation to extreme terrestrial habitat.</title>
        <authorList>
            <person name="Shang J."/>
        </authorList>
    </citation>
    <scope>NUCLEOTIDE SEQUENCE [LARGE SCALE GENOMIC DNA]</scope>
    <source>
        <strain evidence="2 3">CCNUN1</strain>
        <plasmid evidence="3">pnfsy08</plasmid>
    </source>
</reference>
<keyword evidence="2" id="KW-0614">Plasmid</keyword>
<evidence type="ECO:0000313" key="3">
    <source>
        <dbReference type="Proteomes" id="UP000232003"/>
    </source>
</evidence>
<organism evidence="2 3">
    <name type="scientific">Nostoc flagelliforme CCNUN1</name>
    <dbReference type="NCBI Taxonomy" id="2038116"/>
    <lineage>
        <taxon>Bacteria</taxon>
        <taxon>Bacillati</taxon>
        <taxon>Cyanobacteriota</taxon>
        <taxon>Cyanophyceae</taxon>
        <taxon>Nostocales</taxon>
        <taxon>Nostocaceae</taxon>
        <taxon>Nostoc</taxon>
    </lineage>
</organism>
<evidence type="ECO:0000313" key="2">
    <source>
        <dbReference type="EMBL" id="AUB44634.1"/>
    </source>
</evidence>
<dbReference type="EMBL" id="CP024793">
    <property type="protein sequence ID" value="AUB44634.1"/>
    <property type="molecule type" value="Genomic_DNA"/>
</dbReference>
<keyword evidence="3" id="KW-1185">Reference proteome</keyword>
<feature type="transmembrane region" description="Helical" evidence="1">
    <location>
        <begin position="172"/>
        <end position="190"/>
    </location>
</feature>
<protein>
    <submittedName>
        <fullName evidence="2">Uncharacterized protein</fullName>
    </submittedName>
</protein>
<proteinExistence type="predicted"/>
<dbReference type="Proteomes" id="UP000232003">
    <property type="component" value="Plasmid pNFSY08"/>
</dbReference>
<dbReference type="KEGG" id="nfl:COO91_10872"/>
<geneLocation type="plasmid" evidence="3">
    <name>pnfsy08</name>
</geneLocation>
<keyword evidence="1" id="KW-0812">Transmembrane</keyword>
<name>A0A2K8TAB5_9NOSO</name>
<feature type="transmembrane region" description="Helical" evidence="1">
    <location>
        <begin position="52"/>
        <end position="79"/>
    </location>
</feature>
<keyword evidence="1" id="KW-1133">Transmembrane helix</keyword>
<dbReference type="AlphaFoldDB" id="A0A2K8TAB5"/>
<gene>
    <name evidence="2" type="ORF">COO91_10872</name>
</gene>
<evidence type="ECO:0000256" key="1">
    <source>
        <dbReference type="SAM" id="Phobius"/>
    </source>
</evidence>